<dbReference type="Proteomes" id="UP000236755">
    <property type="component" value="Unassembled WGS sequence"/>
</dbReference>
<evidence type="ECO:0000313" key="2">
    <source>
        <dbReference type="EMBL" id="SDZ85671.1"/>
    </source>
</evidence>
<dbReference type="RefSeq" id="WP_092631799.1">
    <property type="nucleotide sequence ID" value="NZ_FNQT01000001.1"/>
</dbReference>
<keyword evidence="3" id="KW-1185">Reference proteome</keyword>
<keyword evidence="2" id="KW-0121">Carboxypeptidase</keyword>
<protein>
    <submittedName>
        <fullName evidence="2">Carboxypeptidase regulatory-like domain-containing protein</fullName>
    </submittedName>
</protein>
<reference evidence="2 3" key="1">
    <citation type="submission" date="2016-10" db="EMBL/GenBank/DDBJ databases">
        <authorList>
            <person name="de Groot N.N."/>
        </authorList>
    </citation>
    <scope>NUCLEOTIDE SEQUENCE [LARGE SCALE GENOMIC DNA]</scope>
    <source>
        <strain evidence="2 3">CGMCC 1.8712</strain>
    </source>
</reference>
<dbReference type="Gene3D" id="2.60.40.1120">
    <property type="entry name" value="Carboxypeptidase-like, regulatory domain"/>
    <property type="match status" value="2"/>
</dbReference>
<dbReference type="SUPFAM" id="SSF49478">
    <property type="entry name" value="Cna protein B-type domain"/>
    <property type="match status" value="1"/>
</dbReference>
<evidence type="ECO:0000256" key="1">
    <source>
        <dbReference type="SAM" id="MobiDB-lite"/>
    </source>
</evidence>
<evidence type="ECO:0000313" key="3">
    <source>
        <dbReference type="Proteomes" id="UP000236755"/>
    </source>
</evidence>
<dbReference type="OrthoDB" id="205784at2157"/>
<dbReference type="SUPFAM" id="SSF49373">
    <property type="entry name" value="Invasin/intimin cell-adhesion fragments"/>
    <property type="match status" value="1"/>
</dbReference>
<keyword evidence="2" id="KW-0378">Hydrolase</keyword>
<proteinExistence type="predicted"/>
<dbReference type="Gene3D" id="2.60.40.10">
    <property type="entry name" value="Immunoglobulins"/>
    <property type="match status" value="1"/>
</dbReference>
<keyword evidence="2" id="KW-0645">Protease</keyword>
<dbReference type="EMBL" id="FNQT01000001">
    <property type="protein sequence ID" value="SDZ85671.1"/>
    <property type="molecule type" value="Genomic_DNA"/>
</dbReference>
<accession>A0A1H3WFS8</accession>
<name>A0A1H3WFS8_9EURY</name>
<dbReference type="InterPro" id="IPR008964">
    <property type="entry name" value="Invasin/intimin_cell_adhesion"/>
</dbReference>
<gene>
    <name evidence="2" type="ORF">SAMN04488065_0814</name>
</gene>
<sequence>MRLVPEVMCIALVLSLVVATGGVGAQSADRVTVTVTVHDQAGNPVSDARLDVTWDGGSTTATTAANGKAFVDVPEGARATVQVTHSRYVRDGGYVITDASERDVEVRVYRKSSVQLEVRDDDGPVADASVLVERGGLDVATGTTDSDGVFESGTLQAGNYQITVSKPGYYTRQKPLEIDGDITNRVALTRGSTSVNVTVTDPYFDSPRPVNRATVELGDATGQTNRSGAVSLDQPVNTQPTLRVTKSGYRTVTREASVGAERSNVSVGLSRNRTITLESANERIVAGERVVLTATNAYGDPVPAATVTLDGERVGTTDGEGEVAVRVADPGTHTLSVADDGVQSNEVTVEAISADTDTPDATPTATTTAPGETTTTESGPGFSALVALVSTLAGVAAVRVVRR</sequence>
<feature type="region of interest" description="Disordered" evidence="1">
    <location>
        <begin position="354"/>
        <end position="378"/>
    </location>
</feature>
<dbReference type="GO" id="GO:0004180">
    <property type="term" value="F:carboxypeptidase activity"/>
    <property type="evidence" value="ECO:0007669"/>
    <property type="project" value="UniProtKB-KW"/>
</dbReference>
<dbReference type="Pfam" id="PF13620">
    <property type="entry name" value="CarboxypepD_reg"/>
    <property type="match status" value="1"/>
</dbReference>
<organism evidence="2 3">
    <name type="scientific">Haloplanus vescus</name>
    <dbReference type="NCBI Taxonomy" id="555874"/>
    <lineage>
        <taxon>Archaea</taxon>
        <taxon>Methanobacteriati</taxon>
        <taxon>Methanobacteriota</taxon>
        <taxon>Stenosarchaea group</taxon>
        <taxon>Halobacteria</taxon>
        <taxon>Halobacteriales</taxon>
        <taxon>Haloferacaceae</taxon>
        <taxon>Haloplanus</taxon>
    </lineage>
</organism>
<dbReference type="InterPro" id="IPR013783">
    <property type="entry name" value="Ig-like_fold"/>
</dbReference>
<dbReference type="AlphaFoldDB" id="A0A1H3WFS8"/>